<dbReference type="Gene3D" id="1.10.287.130">
    <property type="match status" value="1"/>
</dbReference>
<keyword evidence="9" id="KW-1185">Reference proteome</keyword>
<dbReference type="RefSeq" id="WP_304536400.1">
    <property type="nucleotide sequence ID" value="NZ_JAUQOM010000006.1"/>
</dbReference>
<reference evidence="8" key="1">
    <citation type="submission" date="2023-07" db="EMBL/GenBank/DDBJ databases">
        <title>Bacterial whole genome sequence for Sphingobium sp. HBC34.</title>
        <authorList>
            <person name="Le V."/>
            <person name="Ko S.-R."/>
            <person name="Ahn C.-Y."/>
            <person name="Oh H.-M."/>
        </authorList>
    </citation>
    <scope>NUCLEOTIDE SEQUENCE</scope>
    <source>
        <strain evidence="8">HBC34</strain>
    </source>
</reference>
<evidence type="ECO:0000256" key="3">
    <source>
        <dbReference type="ARBA" id="ARBA00022553"/>
    </source>
</evidence>
<evidence type="ECO:0000313" key="9">
    <source>
        <dbReference type="Proteomes" id="UP001176471"/>
    </source>
</evidence>
<keyword evidence="5" id="KW-0812">Transmembrane</keyword>
<feature type="transmembrane region" description="Helical" evidence="5">
    <location>
        <begin position="12"/>
        <end position="31"/>
    </location>
</feature>
<evidence type="ECO:0000313" key="8">
    <source>
        <dbReference type="EMBL" id="MDO7835979.1"/>
    </source>
</evidence>
<dbReference type="EC" id="2.7.13.3" evidence="2"/>
<keyword evidence="5" id="KW-1133">Transmembrane helix</keyword>
<dbReference type="SUPFAM" id="SSF55874">
    <property type="entry name" value="ATPase domain of HSP90 chaperone/DNA topoisomerase II/histidine kinase"/>
    <property type="match status" value="1"/>
</dbReference>
<accession>A0ABT8ZN74</accession>
<name>A0ABT8ZN74_9SPHN</name>
<evidence type="ECO:0000259" key="7">
    <source>
        <dbReference type="PROSITE" id="PS50110"/>
    </source>
</evidence>
<dbReference type="Pfam" id="PF05227">
    <property type="entry name" value="CHASE3"/>
    <property type="match status" value="1"/>
</dbReference>
<dbReference type="Pfam" id="PF00072">
    <property type="entry name" value="Response_reg"/>
    <property type="match status" value="1"/>
</dbReference>
<evidence type="ECO:0000259" key="6">
    <source>
        <dbReference type="PROSITE" id="PS50109"/>
    </source>
</evidence>
<protein>
    <recommendedName>
        <fullName evidence="2">histidine kinase</fullName>
        <ecNumber evidence="2">2.7.13.3</ecNumber>
    </recommendedName>
</protein>
<dbReference type="SMART" id="SM00448">
    <property type="entry name" value="REC"/>
    <property type="match status" value="1"/>
</dbReference>
<dbReference type="InterPro" id="IPR003594">
    <property type="entry name" value="HATPase_dom"/>
</dbReference>
<dbReference type="InterPro" id="IPR007891">
    <property type="entry name" value="CHASE3"/>
</dbReference>
<feature type="modified residue" description="4-aspartylphosphate" evidence="4">
    <location>
        <position position="550"/>
    </location>
</feature>
<dbReference type="InterPro" id="IPR011006">
    <property type="entry name" value="CheY-like_superfamily"/>
</dbReference>
<dbReference type="Gene3D" id="3.30.565.10">
    <property type="entry name" value="Histidine kinase-like ATPase, C-terminal domain"/>
    <property type="match status" value="1"/>
</dbReference>
<sequence length="621" mass="67760">MPALRPERSIIILLLALLVVMTAVSGTYWLYRSQQTEMAWVNHTLRVENRLSMLLSRIQAAESGQRGYMLTRQEDFLAPFDDFRSRWRNEVQALKMEVRDNDDQSRAVDTLGVMIGQRIALLQGGIDLRRAGRPVDPDAFAPGLAMMARIRAQIAHMKAHEEQLLRARTIDAGRLSTMVTSGLALCAALVIILGLMALRTAQRRVSEAVASREALSAANAELIAEGERREAAQAQLRQVQKMESIGQLTGGIAHDFNNMLAIVIGSLDMARRRLGTDGDPRVAKGIDNATEGAQRAAQLTARLLAFSRQQPLDPQPTDVNKLVGGMSELLRRTIGEDVRVESVLAGGLWRASIDANQLESAILNLCVNARDAMPGGGRLTIETANAHLDDGYALTHAEVTPGQYILVSVTDTGTGMPPDVVDRAFDPFFTTKGVGKGTGLGLSQVFGFVKQSRGHVKIYSEPGEGTVIKIYLPRYYGAETVQGYAAPATDSLPRARGEEIILVVEDEDRVRHMSVDSLRELGYTVVQASDGEQALEMLTIQPRIDMLFTDIVMPGINGRQLADRATTQRPGLKILYTTGYTRNAIVHNGMLDPGVALLAKPFTFDQLATKVRQVLDGDAAG</sequence>
<dbReference type="PANTHER" id="PTHR43065">
    <property type="entry name" value="SENSOR HISTIDINE KINASE"/>
    <property type="match status" value="1"/>
</dbReference>
<comment type="catalytic activity">
    <reaction evidence="1">
        <text>ATP + protein L-histidine = ADP + protein N-phospho-L-histidine.</text>
        <dbReference type="EC" id="2.7.13.3"/>
    </reaction>
</comment>
<comment type="caution">
    <text evidence="8">The sequence shown here is derived from an EMBL/GenBank/DDBJ whole genome shotgun (WGS) entry which is preliminary data.</text>
</comment>
<feature type="domain" description="Histidine kinase" evidence="6">
    <location>
        <begin position="251"/>
        <end position="476"/>
    </location>
</feature>
<dbReference type="PROSITE" id="PS50109">
    <property type="entry name" value="HIS_KIN"/>
    <property type="match status" value="1"/>
</dbReference>
<dbReference type="InterPro" id="IPR036097">
    <property type="entry name" value="HisK_dim/P_sf"/>
</dbReference>
<dbReference type="CDD" id="cd19410">
    <property type="entry name" value="HK9-like_sensor"/>
    <property type="match status" value="1"/>
</dbReference>
<dbReference type="InterPro" id="IPR004358">
    <property type="entry name" value="Sig_transdc_His_kin-like_C"/>
</dbReference>
<dbReference type="InterPro" id="IPR001789">
    <property type="entry name" value="Sig_transdc_resp-reg_receiver"/>
</dbReference>
<evidence type="ECO:0000256" key="4">
    <source>
        <dbReference type="PROSITE-ProRule" id="PRU00169"/>
    </source>
</evidence>
<gene>
    <name evidence="8" type="ORF">Q4610_13075</name>
</gene>
<evidence type="ECO:0000256" key="1">
    <source>
        <dbReference type="ARBA" id="ARBA00000085"/>
    </source>
</evidence>
<dbReference type="Proteomes" id="UP001176471">
    <property type="component" value="Unassembled WGS sequence"/>
</dbReference>
<dbReference type="InterPro" id="IPR036890">
    <property type="entry name" value="HATPase_C_sf"/>
</dbReference>
<dbReference type="SUPFAM" id="SSF47384">
    <property type="entry name" value="Homodimeric domain of signal transducing histidine kinase"/>
    <property type="match status" value="1"/>
</dbReference>
<dbReference type="SMART" id="SM00387">
    <property type="entry name" value="HATPase_c"/>
    <property type="match status" value="1"/>
</dbReference>
<dbReference type="InterPro" id="IPR005467">
    <property type="entry name" value="His_kinase_dom"/>
</dbReference>
<dbReference type="SUPFAM" id="SSF52172">
    <property type="entry name" value="CheY-like"/>
    <property type="match status" value="1"/>
</dbReference>
<dbReference type="CDD" id="cd16919">
    <property type="entry name" value="HATPase_CckA-like"/>
    <property type="match status" value="1"/>
</dbReference>
<dbReference type="Gene3D" id="3.40.50.2300">
    <property type="match status" value="1"/>
</dbReference>
<dbReference type="SMART" id="SM00388">
    <property type="entry name" value="HisKA"/>
    <property type="match status" value="1"/>
</dbReference>
<dbReference type="EMBL" id="JAUQOM010000006">
    <property type="protein sequence ID" value="MDO7835979.1"/>
    <property type="molecule type" value="Genomic_DNA"/>
</dbReference>
<dbReference type="PANTHER" id="PTHR43065:SF49">
    <property type="entry name" value="HISTIDINE KINASE"/>
    <property type="match status" value="1"/>
</dbReference>
<dbReference type="InterPro" id="IPR003661">
    <property type="entry name" value="HisK_dim/P_dom"/>
</dbReference>
<feature type="domain" description="Response regulatory" evidence="7">
    <location>
        <begin position="500"/>
        <end position="615"/>
    </location>
</feature>
<proteinExistence type="predicted"/>
<dbReference type="PRINTS" id="PR00344">
    <property type="entry name" value="BCTRLSENSOR"/>
</dbReference>
<evidence type="ECO:0000256" key="2">
    <source>
        <dbReference type="ARBA" id="ARBA00012438"/>
    </source>
</evidence>
<keyword evidence="5" id="KW-0472">Membrane</keyword>
<organism evidence="8 9">
    <name type="scientific">Sphingobium cyanobacteriorum</name>
    <dbReference type="NCBI Taxonomy" id="3063954"/>
    <lineage>
        <taxon>Bacteria</taxon>
        <taxon>Pseudomonadati</taxon>
        <taxon>Pseudomonadota</taxon>
        <taxon>Alphaproteobacteria</taxon>
        <taxon>Sphingomonadales</taxon>
        <taxon>Sphingomonadaceae</taxon>
        <taxon>Sphingobium</taxon>
    </lineage>
</organism>
<keyword evidence="3 4" id="KW-0597">Phosphoprotein</keyword>
<dbReference type="Pfam" id="PF02518">
    <property type="entry name" value="HATPase_c"/>
    <property type="match status" value="1"/>
</dbReference>
<feature type="transmembrane region" description="Helical" evidence="5">
    <location>
        <begin position="175"/>
        <end position="198"/>
    </location>
</feature>
<evidence type="ECO:0000256" key="5">
    <source>
        <dbReference type="SAM" id="Phobius"/>
    </source>
</evidence>
<dbReference type="PROSITE" id="PS50110">
    <property type="entry name" value="RESPONSE_REGULATORY"/>
    <property type="match status" value="1"/>
</dbReference>